<comment type="subcellular location">
    <subcellularLocation>
        <location evidence="1">Cell inner membrane</location>
        <topology evidence="1">Single-pass membrane protein</topology>
        <orientation evidence="1">Periplasmic side</orientation>
    </subcellularLocation>
</comment>
<evidence type="ECO:0000256" key="8">
    <source>
        <dbReference type="ARBA" id="ARBA00022989"/>
    </source>
</evidence>
<name>A0ABY4CYA4_9BACT</name>
<evidence type="ECO:0000256" key="2">
    <source>
        <dbReference type="ARBA" id="ARBA00006555"/>
    </source>
</evidence>
<evidence type="ECO:0000256" key="10">
    <source>
        <dbReference type="SAM" id="SignalP"/>
    </source>
</evidence>
<evidence type="ECO:0000256" key="3">
    <source>
        <dbReference type="ARBA" id="ARBA00022448"/>
    </source>
</evidence>
<keyword evidence="7" id="KW-0653">Protein transport</keyword>
<dbReference type="InterPro" id="IPR037682">
    <property type="entry name" value="TonB_C"/>
</dbReference>
<dbReference type="NCBIfam" id="TIGR01352">
    <property type="entry name" value="tonB_Cterm"/>
    <property type="match status" value="1"/>
</dbReference>
<keyword evidence="10" id="KW-0732">Signal</keyword>
<keyword evidence="13" id="KW-1185">Reference proteome</keyword>
<feature type="domain" description="TonB C-terminal" evidence="11">
    <location>
        <begin position="100"/>
        <end position="194"/>
    </location>
</feature>
<evidence type="ECO:0000259" key="11">
    <source>
        <dbReference type="PROSITE" id="PS52015"/>
    </source>
</evidence>
<keyword evidence="9" id="KW-0472">Membrane</keyword>
<dbReference type="InterPro" id="IPR051045">
    <property type="entry name" value="TonB-dependent_transducer"/>
</dbReference>
<evidence type="ECO:0000313" key="13">
    <source>
        <dbReference type="Proteomes" id="UP000831113"/>
    </source>
</evidence>
<keyword evidence="5" id="KW-0997">Cell inner membrane</keyword>
<keyword evidence="6" id="KW-0812">Transmembrane</keyword>
<dbReference type="Gene3D" id="3.30.1150.10">
    <property type="match status" value="1"/>
</dbReference>
<evidence type="ECO:0000256" key="4">
    <source>
        <dbReference type="ARBA" id="ARBA00022475"/>
    </source>
</evidence>
<organism evidence="12 13">
    <name type="scientific">Hymenobacter tibetensis</name>
    <dbReference type="NCBI Taxonomy" id="497967"/>
    <lineage>
        <taxon>Bacteria</taxon>
        <taxon>Pseudomonadati</taxon>
        <taxon>Bacteroidota</taxon>
        <taxon>Cytophagia</taxon>
        <taxon>Cytophagales</taxon>
        <taxon>Hymenobacteraceae</taxon>
        <taxon>Hymenobacter</taxon>
    </lineage>
</organism>
<dbReference type="PROSITE" id="PS52015">
    <property type="entry name" value="TONB_CTD"/>
    <property type="match status" value="1"/>
</dbReference>
<evidence type="ECO:0000256" key="9">
    <source>
        <dbReference type="ARBA" id="ARBA00023136"/>
    </source>
</evidence>
<feature type="signal peptide" evidence="10">
    <location>
        <begin position="1"/>
        <end position="22"/>
    </location>
</feature>
<dbReference type="PANTHER" id="PTHR33446">
    <property type="entry name" value="PROTEIN TONB-RELATED"/>
    <property type="match status" value="1"/>
</dbReference>
<reference evidence="12 13" key="1">
    <citation type="submission" date="2022-03" db="EMBL/GenBank/DDBJ databases">
        <title>Hymenobactersp. isolated from the air.</title>
        <authorList>
            <person name="Won M."/>
            <person name="Kwon S.-W."/>
        </authorList>
    </citation>
    <scope>NUCLEOTIDE SEQUENCE [LARGE SCALE GENOMIC DNA]</scope>
    <source>
        <strain evidence="12 13">KACC 21982</strain>
    </source>
</reference>
<evidence type="ECO:0000256" key="5">
    <source>
        <dbReference type="ARBA" id="ARBA00022519"/>
    </source>
</evidence>
<feature type="chain" id="PRO_5045700199" evidence="10">
    <location>
        <begin position="23"/>
        <end position="194"/>
    </location>
</feature>
<dbReference type="PANTHER" id="PTHR33446:SF2">
    <property type="entry name" value="PROTEIN TONB"/>
    <property type="match status" value="1"/>
</dbReference>
<dbReference type="RefSeq" id="WP_243798838.1">
    <property type="nucleotide sequence ID" value="NZ_CP094669.1"/>
</dbReference>
<dbReference type="SUPFAM" id="SSF74653">
    <property type="entry name" value="TolA/TonB C-terminal domain"/>
    <property type="match status" value="1"/>
</dbReference>
<gene>
    <name evidence="12" type="ORF">MTX78_00235</name>
</gene>
<dbReference type="Pfam" id="PF03544">
    <property type="entry name" value="TonB_C"/>
    <property type="match status" value="1"/>
</dbReference>
<evidence type="ECO:0000313" key="12">
    <source>
        <dbReference type="EMBL" id="UOG75046.1"/>
    </source>
</evidence>
<protein>
    <submittedName>
        <fullName evidence="12">Energy transducer TonB</fullName>
    </submittedName>
</protein>
<accession>A0ABY4CYA4</accession>
<keyword evidence="3" id="KW-0813">Transport</keyword>
<keyword evidence="8" id="KW-1133">Transmembrane helix</keyword>
<dbReference type="Proteomes" id="UP000831113">
    <property type="component" value="Chromosome"/>
</dbReference>
<dbReference type="InterPro" id="IPR006260">
    <property type="entry name" value="TonB/TolA_C"/>
</dbReference>
<evidence type="ECO:0000256" key="1">
    <source>
        <dbReference type="ARBA" id="ARBA00004383"/>
    </source>
</evidence>
<keyword evidence="4" id="KW-1003">Cell membrane</keyword>
<dbReference type="EMBL" id="CP094669">
    <property type="protein sequence ID" value="UOG75046.1"/>
    <property type="molecule type" value="Genomic_DNA"/>
</dbReference>
<evidence type="ECO:0000256" key="7">
    <source>
        <dbReference type="ARBA" id="ARBA00022927"/>
    </source>
</evidence>
<proteinExistence type="inferred from homology"/>
<evidence type="ECO:0000256" key="6">
    <source>
        <dbReference type="ARBA" id="ARBA00022692"/>
    </source>
</evidence>
<comment type="similarity">
    <text evidence="2">Belongs to the TonB family.</text>
</comment>
<sequence>MKHFYKVLPLLAMLGLASGAEAQRQRTNEYESGMLEKGQKVGVWDYYSHTRDGRQVLVQRYDHTANKLVFYRPIEEKPYDAEVKPGEWARTSVEQPPLFIGGEAALASYIAKLTYPQEAQNRNIQGRVLIEFAIDTLGRAYKHKVLNGIGGGCDEEALRLCQSIPPQWVPARVSGRAIPVIYQLPFTFRLQKPQ</sequence>